<proteinExistence type="predicted"/>
<reference evidence="1 2" key="1">
    <citation type="journal article" date="2015" name="Fungal Genet. Biol.">
        <title>Evolution of novel wood decay mechanisms in Agaricales revealed by the genome sequences of Fistulina hepatica and Cylindrobasidium torrendii.</title>
        <authorList>
            <person name="Floudas D."/>
            <person name="Held B.W."/>
            <person name="Riley R."/>
            <person name="Nagy L.G."/>
            <person name="Koehler G."/>
            <person name="Ransdell A.S."/>
            <person name="Younus H."/>
            <person name="Chow J."/>
            <person name="Chiniquy J."/>
            <person name="Lipzen A."/>
            <person name="Tritt A."/>
            <person name="Sun H."/>
            <person name="Haridas S."/>
            <person name="LaButti K."/>
            <person name="Ohm R.A."/>
            <person name="Kues U."/>
            <person name="Blanchette R.A."/>
            <person name="Grigoriev I.V."/>
            <person name="Minto R.E."/>
            <person name="Hibbett D.S."/>
        </authorList>
    </citation>
    <scope>NUCLEOTIDE SEQUENCE [LARGE SCALE GENOMIC DNA]</scope>
    <source>
        <strain evidence="1 2">FP15055 ss-10</strain>
    </source>
</reference>
<dbReference type="Proteomes" id="UP000054007">
    <property type="component" value="Unassembled WGS sequence"/>
</dbReference>
<protein>
    <submittedName>
        <fullName evidence="1">Uncharacterized protein</fullName>
    </submittedName>
</protein>
<dbReference type="AlphaFoldDB" id="A0A0D7AZS9"/>
<sequence length="138" mass="15131">MSIFRIATTSLRIARPSAPRASLASFRAFSVSSRRANAPEIDLAKLKKSSVFKALAGNDEAIKATQKFVEVLREKGFDYKTPPTKLQMLRLAADSEFREAFSQMHAIFTSAGVDMTSPEVQTELMGVLNQAPPAVEKP</sequence>
<keyword evidence="2" id="KW-1185">Reference proteome</keyword>
<name>A0A0D7AZS9_9AGAR</name>
<dbReference type="EMBL" id="KN880693">
    <property type="protein sequence ID" value="KIY63480.1"/>
    <property type="molecule type" value="Genomic_DNA"/>
</dbReference>
<accession>A0A0D7AZS9</accession>
<evidence type="ECO:0000313" key="2">
    <source>
        <dbReference type="Proteomes" id="UP000054007"/>
    </source>
</evidence>
<dbReference type="OrthoDB" id="10008801at2759"/>
<gene>
    <name evidence="1" type="ORF">CYLTODRAFT_446595</name>
</gene>
<evidence type="ECO:0000313" key="1">
    <source>
        <dbReference type="EMBL" id="KIY63480.1"/>
    </source>
</evidence>
<organism evidence="1 2">
    <name type="scientific">Cylindrobasidium torrendii FP15055 ss-10</name>
    <dbReference type="NCBI Taxonomy" id="1314674"/>
    <lineage>
        <taxon>Eukaryota</taxon>
        <taxon>Fungi</taxon>
        <taxon>Dikarya</taxon>
        <taxon>Basidiomycota</taxon>
        <taxon>Agaricomycotina</taxon>
        <taxon>Agaricomycetes</taxon>
        <taxon>Agaricomycetidae</taxon>
        <taxon>Agaricales</taxon>
        <taxon>Marasmiineae</taxon>
        <taxon>Physalacriaceae</taxon>
        <taxon>Cylindrobasidium</taxon>
    </lineage>
</organism>